<sequence length="51" mass="5954">MMGFKDLNKDGCVLECIQFTTNYRDIFVIGIFPFLLMIVCQFYSKTIFACD</sequence>
<dbReference type="EMBL" id="HACG01019338">
    <property type="protein sequence ID" value="CEK66203.1"/>
    <property type="molecule type" value="Transcribed_RNA"/>
</dbReference>
<evidence type="ECO:0000313" key="2">
    <source>
        <dbReference type="EMBL" id="CEK66203.1"/>
    </source>
</evidence>
<protein>
    <submittedName>
        <fullName evidence="2">Uncharacterized protein</fullName>
    </submittedName>
</protein>
<keyword evidence="1" id="KW-0812">Transmembrane</keyword>
<gene>
    <name evidence="2" type="primary">ORF57656</name>
</gene>
<accession>A0A0B6ZCG4</accession>
<proteinExistence type="predicted"/>
<reference evidence="2" key="1">
    <citation type="submission" date="2014-12" db="EMBL/GenBank/DDBJ databases">
        <title>Insight into the proteome of Arion vulgaris.</title>
        <authorList>
            <person name="Aradska J."/>
            <person name="Bulat T."/>
            <person name="Smidak R."/>
            <person name="Sarate P."/>
            <person name="Gangsoo J."/>
            <person name="Sialana F."/>
            <person name="Bilban M."/>
            <person name="Lubec G."/>
        </authorList>
    </citation>
    <scope>NUCLEOTIDE SEQUENCE</scope>
    <source>
        <tissue evidence="2">Skin</tissue>
    </source>
</reference>
<evidence type="ECO:0000256" key="1">
    <source>
        <dbReference type="SAM" id="Phobius"/>
    </source>
</evidence>
<keyword evidence="1" id="KW-0472">Membrane</keyword>
<organism evidence="2">
    <name type="scientific">Arion vulgaris</name>
    <dbReference type="NCBI Taxonomy" id="1028688"/>
    <lineage>
        <taxon>Eukaryota</taxon>
        <taxon>Metazoa</taxon>
        <taxon>Spiralia</taxon>
        <taxon>Lophotrochozoa</taxon>
        <taxon>Mollusca</taxon>
        <taxon>Gastropoda</taxon>
        <taxon>Heterobranchia</taxon>
        <taxon>Euthyneura</taxon>
        <taxon>Panpulmonata</taxon>
        <taxon>Eupulmonata</taxon>
        <taxon>Stylommatophora</taxon>
        <taxon>Helicina</taxon>
        <taxon>Arionoidea</taxon>
        <taxon>Arionidae</taxon>
        <taxon>Arion</taxon>
    </lineage>
</organism>
<keyword evidence="1" id="KW-1133">Transmembrane helix</keyword>
<dbReference type="AlphaFoldDB" id="A0A0B6ZCG4"/>
<feature type="transmembrane region" description="Helical" evidence="1">
    <location>
        <begin position="26"/>
        <end position="44"/>
    </location>
</feature>
<name>A0A0B6ZCG4_9EUPU</name>